<protein>
    <submittedName>
        <fullName evidence="1">Uncharacterized protein</fullName>
    </submittedName>
</protein>
<reference evidence="4" key="2">
    <citation type="journal article" date="2019" name="Int. J. Syst. Evol. Microbiol.">
        <title>The Global Catalogue of Microorganisms (GCM) 10K type strain sequencing project: providing services to taxonomists for standard genome sequencing and annotation.</title>
        <authorList>
            <consortium name="The Broad Institute Genomics Platform"/>
            <consortium name="The Broad Institute Genome Sequencing Center for Infectious Disease"/>
            <person name="Wu L."/>
            <person name="Ma J."/>
        </authorList>
    </citation>
    <scope>NUCLEOTIDE SEQUENCE [LARGE SCALE GENOMIC DNA]</scope>
    <source>
        <strain evidence="4">NBRC 107715</strain>
    </source>
</reference>
<comment type="caution">
    <text evidence="1">The sequence shown here is derived from an EMBL/GenBank/DDBJ whole genome shotgun (WGS) entry which is preliminary data.</text>
</comment>
<name>A0A512J3D9_9HYPH</name>
<organism evidence="1 3">
    <name type="scientific">Methylobacterium oxalidis</name>
    <dbReference type="NCBI Taxonomy" id="944322"/>
    <lineage>
        <taxon>Bacteria</taxon>
        <taxon>Pseudomonadati</taxon>
        <taxon>Pseudomonadota</taxon>
        <taxon>Alphaproteobacteria</taxon>
        <taxon>Hyphomicrobiales</taxon>
        <taxon>Methylobacteriaceae</taxon>
        <taxon>Methylobacterium</taxon>
    </lineage>
</organism>
<dbReference type="AlphaFoldDB" id="A0A512J3D9"/>
<evidence type="ECO:0000313" key="4">
    <source>
        <dbReference type="Proteomes" id="UP001156856"/>
    </source>
</evidence>
<evidence type="ECO:0000313" key="2">
    <source>
        <dbReference type="EMBL" id="GLS62822.1"/>
    </source>
</evidence>
<dbReference type="Proteomes" id="UP001156856">
    <property type="component" value="Unassembled WGS sequence"/>
</dbReference>
<reference evidence="2" key="4">
    <citation type="submission" date="2023-01" db="EMBL/GenBank/DDBJ databases">
        <title>Draft genome sequence of Methylobacterium oxalidis strain NBRC 107715.</title>
        <authorList>
            <person name="Sun Q."/>
            <person name="Mori K."/>
        </authorList>
    </citation>
    <scope>NUCLEOTIDE SEQUENCE</scope>
    <source>
        <strain evidence="2">NBRC 107715</strain>
    </source>
</reference>
<dbReference type="Proteomes" id="UP000321960">
    <property type="component" value="Unassembled WGS sequence"/>
</dbReference>
<sequence>MSVPKSHLAASVLSAEHIADRQLIAAFILEAATEFSANPFADTSAAAVGHIWGAQAFEFRVLGVQAAGLPCLLKAVSALPGGEPLVQEILRSGLHSLNLFHRGDGSRVVGAVLYGKPNVPLPVFESLPTPPGGRKRVHSAQLDLFAAL</sequence>
<dbReference type="RefSeq" id="WP_147026079.1">
    <property type="nucleotide sequence ID" value="NZ_BJZU01000045.1"/>
</dbReference>
<evidence type="ECO:0000313" key="1">
    <source>
        <dbReference type="EMBL" id="GEP04450.1"/>
    </source>
</evidence>
<dbReference type="OrthoDB" id="7997416at2"/>
<dbReference type="EMBL" id="BJZU01000045">
    <property type="protein sequence ID" value="GEP04450.1"/>
    <property type="molecule type" value="Genomic_DNA"/>
</dbReference>
<evidence type="ECO:0000313" key="3">
    <source>
        <dbReference type="Proteomes" id="UP000321960"/>
    </source>
</evidence>
<gene>
    <name evidence="2" type="ORF">GCM10007888_12030</name>
    <name evidence="1" type="ORF">MOX02_24880</name>
</gene>
<accession>A0A512J3D9</accession>
<proteinExistence type="predicted"/>
<keyword evidence="4" id="KW-1185">Reference proteome</keyword>
<reference evidence="2" key="1">
    <citation type="journal article" date="2014" name="Int. J. Syst. Evol. Microbiol.">
        <title>Complete genome of a new Firmicutes species belonging to the dominant human colonic microbiota ('Ruminococcus bicirculans') reveals two chromosomes and a selective capacity to utilize plant glucans.</title>
        <authorList>
            <consortium name="NISC Comparative Sequencing Program"/>
            <person name="Wegmann U."/>
            <person name="Louis P."/>
            <person name="Goesmann A."/>
            <person name="Henrissat B."/>
            <person name="Duncan S.H."/>
            <person name="Flint H.J."/>
        </authorList>
    </citation>
    <scope>NUCLEOTIDE SEQUENCE</scope>
    <source>
        <strain evidence="2">NBRC 107715</strain>
    </source>
</reference>
<dbReference type="EMBL" id="BSPK01000017">
    <property type="protein sequence ID" value="GLS62822.1"/>
    <property type="molecule type" value="Genomic_DNA"/>
</dbReference>
<reference evidence="1 3" key="3">
    <citation type="submission" date="2019-07" db="EMBL/GenBank/DDBJ databases">
        <title>Whole genome shotgun sequence of Methylobacterium oxalidis NBRC 107715.</title>
        <authorList>
            <person name="Hosoyama A."/>
            <person name="Uohara A."/>
            <person name="Ohji S."/>
            <person name="Ichikawa N."/>
        </authorList>
    </citation>
    <scope>NUCLEOTIDE SEQUENCE [LARGE SCALE GENOMIC DNA]</scope>
    <source>
        <strain evidence="1 3">NBRC 107715</strain>
    </source>
</reference>